<accession>A0A6J5JXI8</accession>
<dbReference type="GO" id="GO:0005737">
    <property type="term" value="C:cytoplasm"/>
    <property type="evidence" value="ECO:0007669"/>
    <property type="project" value="UniProtKB-SubCell"/>
</dbReference>
<organism evidence="5 6">
    <name type="scientific">Candidatus Azoamicus ciliaticola</name>
    <dbReference type="NCBI Taxonomy" id="2652803"/>
    <lineage>
        <taxon>Bacteria</taxon>
        <taxon>Pseudomonadati</taxon>
        <taxon>Pseudomonadota</taxon>
        <taxon>Gammaproteobacteria</taxon>
        <taxon>Candidatus Azoamicaceae</taxon>
        <taxon>Candidatus Azoamicus</taxon>
    </lineage>
</organism>
<evidence type="ECO:0000256" key="3">
    <source>
        <dbReference type="HAMAP-Rule" id="MF_00580"/>
    </source>
</evidence>
<dbReference type="Proteomes" id="UP000509549">
    <property type="component" value="Chromosome"/>
</dbReference>
<keyword evidence="3" id="KW-0963">Cytoplasm</keyword>
<dbReference type="PANTHER" id="PTHR10772">
    <property type="entry name" value="10 KDA HEAT SHOCK PROTEIN"/>
    <property type="match status" value="1"/>
</dbReference>
<dbReference type="Pfam" id="PF00166">
    <property type="entry name" value="Cpn10"/>
    <property type="match status" value="1"/>
</dbReference>
<evidence type="ECO:0000256" key="2">
    <source>
        <dbReference type="ARBA" id="ARBA00023186"/>
    </source>
</evidence>
<dbReference type="InterPro" id="IPR037124">
    <property type="entry name" value="Chaperonin_GroES_sf"/>
</dbReference>
<dbReference type="InterPro" id="IPR011032">
    <property type="entry name" value="GroES-like_sf"/>
</dbReference>
<dbReference type="CDD" id="cd00320">
    <property type="entry name" value="cpn10"/>
    <property type="match status" value="1"/>
</dbReference>
<reference evidence="5 6" key="1">
    <citation type="submission" date="2020-04" db="EMBL/GenBank/DDBJ databases">
        <authorList>
            <person name="Graf S J."/>
        </authorList>
    </citation>
    <scope>NUCLEOTIDE SEQUENCE [LARGE SCALE GENOMIC DNA]</scope>
    <source>
        <strain evidence="5">1</strain>
    </source>
</reference>
<dbReference type="AlphaFoldDB" id="A0A6J5JXI8"/>
<dbReference type="InterPro" id="IPR018369">
    <property type="entry name" value="Chaprnonin_Cpn10_CS"/>
</dbReference>
<keyword evidence="6" id="KW-1185">Reference proteome</keyword>
<dbReference type="HAMAP" id="MF_00580">
    <property type="entry name" value="CH10"/>
    <property type="match status" value="1"/>
</dbReference>
<comment type="function">
    <text evidence="3 4">Together with the chaperonin GroEL, plays an essential role in assisting protein folding. The GroEL-GroES system forms a nano-cage that allows encapsulation of the non-native substrate proteins and provides a physical environment optimized to promote and accelerate protein folding. GroES binds to the apical surface of the GroEL ring, thereby capping the opening of the GroEL channel.</text>
</comment>
<comment type="subunit">
    <text evidence="3">Heptamer of 7 subunits arranged in a ring. Interacts with the chaperonin GroEL.</text>
</comment>
<dbReference type="Gene3D" id="2.30.33.40">
    <property type="entry name" value="GroES chaperonin"/>
    <property type="match status" value="1"/>
</dbReference>
<sequence length="97" mass="10699">MNNDVGIRPLFDRVVIKRIDERTTEGGIVIPETVTDKSQRGIVVAVGPGKTVDGKIQKMSLKCNDHVIFGKYSGTDITIKGKDYLIIKEDEVIAIID</sequence>
<evidence type="ECO:0000256" key="4">
    <source>
        <dbReference type="RuleBase" id="RU000535"/>
    </source>
</evidence>
<dbReference type="PRINTS" id="PR00297">
    <property type="entry name" value="CHAPERONIN10"/>
</dbReference>
<dbReference type="SMART" id="SM00883">
    <property type="entry name" value="Cpn10"/>
    <property type="match status" value="1"/>
</dbReference>
<dbReference type="GO" id="GO:0051082">
    <property type="term" value="F:unfolded protein binding"/>
    <property type="evidence" value="ECO:0007669"/>
    <property type="project" value="TreeGrafter"/>
</dbReference>
<evidence type="ECO:0000313" key="6">
    <source>
        <dbReference type="Proteomes" id="UP000509549"/>
    </source>
</evidence>
<proteinExistence type="inferred from homology"/>
<comment type="subcellular location">
    <subcellularLocation>
        <location evidence="3">Cytoplasm</location>
    </subcellularLocation>
</comment>
<dbReference type="NCBIfam" id="NF001531">
    <property type="entry name" value="PRK00364.2-2"/>
    <property type="match status" value="1"/>
</dbReference>
<comment type="similarity">
    <text evidence="1 3 4">Belongs to the GroES chaperonin family.</text>
</comment>
<dbReference type="RefSeq" id="WP_176604834.1">
    <property type="nucleotide sequence ID" value="NZ_LR794158.1"/>
</dbReference>
<evidence type="ECO:0000256" key="1">
    <source>
        <dbReference type="ARBA" id="ARBA00006975"/>
    </source>
</evidence>
<dbReference type="PROSITE" id="PS00681">
    <property type="entry name" value="CHAPERONINS_CPN10"/>
    <property type="match status" value="1"/>
</dbReference>
<dbReference type="EMBL" id="LR794158">
    <property type="protein sequence ID" value="CAB3976301.1"/>
    <property type="molecule type" value="Genomic_DNA"/>
</dbReference>
<protein>
    <recommendedName>
        <fullName evidence="3">Co-chaperonin GroES</fullName>
    </recommendedName>
    <alternativeName>
        <fullName evidence="3">10 kDa chaperonin</fullName>
    </alternativeName>
    <alternativeName>
        <fullName evidence="3">Chaperonin-10</fullName>
        <shortName evidence="3">Cpn10</shortName>
    </alternativeName>
</protein>
<name>A0A6J5JXI8_9GAMM</name>
<dbReference type="GO" id="GO:0046872">
    <property type="term" value="F:metal ion binding"/>
    <property type="evidence" value="ECO:0007669"/>
    <property type="project" value="TreeGrafter"/>
</dbReference>
<dbReference type="GO" id="GO:0044183">
    <property type="term" value="F:protein folding chaperone"/>
    <property type="evidence" value="ECO:0007669"/>
    <property type="project" value="InterPro"/>
</dbReference>
<dbReference type="InterPro" id="IPR020818">
    <property type="entry name" value="Chaperonin_GroES"/>
</dbReference>
<dbReference type="SUPFAM" id="SSF50129">
    <property type="entry name" value="GroES-like"/>
    <property type="match status" value="1"/>
</dbReference>
<keyword evidence="2 3" id="KW-0143">Chaperone</keyword>
<dbReference type="PANTHER" id="PTHR10772:SF63">
    <property type="entry name" value="20 KDA CHAPERONIN, CHLOROPLASTIC"/>
    <property type="match status" value="1"/>
</dbReference>
<dbReference type="GO" id="GO:0051087">
    <property type="term" value="F:protein-folding chaperone binding"/>
    <property type="evidence" value="ECO:0007669"/>
    <property type="project" value="TreeGrafter"/>
</dbReference>
<gene>
    <name evidence="3 5" type="primary">groS</name>
    <name evidence="3" type="synonym">groES</name>
    <name evidence="5" type="ORF">ESZ_00081</name>
</gene>
<dbReference type="KEGG" id="acil:ESZ_00081"/>
<dbReference type="GO" id="GO:0005524">
    <property type="term" value="F:ATP binding"/>
    <property type="evidence" value="ECO:0007669"/>
    <property type="project" value="InterPro"/>
</dbReference>
<evidence type="ECO:0000313" key="5">
    <source>
        <dbReference type="EMBL" id="CAB3976301.1"/>
    </source>
</evidence>
<dbReference type="FunFam" id="2.30.33.40:FF:000001">
    <property type="entry name" value="10 kDa chaperonin"/>
    <property type="match status" value="1"/>
</dbReference>